<reference evidence="2 3" key="1">
    <citation type="journal article" date="2014" name="PLoS ONE">
        <title>Global Analysis of Gene Expression Profiles in Physic Nut (Jatropha curcas L.) Seedlings Exposed to Salt Stress.</title>
        <authorList>
            <person name="Zhang L."/>
            <person name="Zhang C."/>
            <person name="Wu P."/>
            <person name="Chen Y."/>
            <person name="Li M."/>
            <person name="Jiang H."/>
            <person name="Wu G."/>
        </authorList>
    </citation>
    <scope>NUCLEOTIDE SEQUENCE [LARGE SCALE GENOMIC DNA]</scope>
    <source>
        <strain evidence="3">cv. GZQX0401</strain>
        <tissue evidence="2">Young leaves</tissue>
    </source>
</reference>
<evidence type="ECO:0000313" key="2">
    <source>
        <dbReference type="EMBL" id="KDP26068.1"/>
    </source>
</evidence>
<name>A0A067JTA9_JATCU</name>
<feature type="compositionally biased region" description="Basic residues" evidence="1">
    <location>
        <begin position="99"/>
        <end position="109"/>
    </location>
</feature>
<evidence type="ECO:0000256" key="1">
    <source>
        <dbReference type="SAM" id="MobiDB-lite"/>
    </source>
</evidence>
<dbReference type="Proteomes" id="UP000027138">
    <property type="component" value="Unassembled WGS sequence"/>
</dbReference>
<evidence type="ECO:0000313" key="3">
    <source>
        <dbReference type="Proteomes" id="UP000027138"/>
    </source>
</evidence>
<accession>A0A067JTA9</accession>
<dbReference type="EMBL" id="KK914930">
    <property type="protein sequence ID" value="KDP26068.1"/>
    <property type="molecule type" value="Genomic_DNA"/>
</dbReference>
<feature type="compositionally biased region" description="Polar residues" evidence="1">
    <location>
        <begin position="49"/>
        <end position="58"/>
    </location>
</feature>
<proteinExistence type="predicted"/>
<protein>
    <submittedName>
        <fullName evidence="2">Uncharacterized protein</fullName>
    </submittedName>
</protein>
<feature type="region of interest" description="Disordered" evidence="1">
    <location>
        <begin position="49"/>
        <end position="119"/>
    </location>
</feature>
<organism evidence="2 3">
    <name type="scientific">Jatropha curcas</name>
    <name type="common">Barbados nut</name>
    <dbReference type="NCBI Taxonomy" id="180498"/>
    <lineage>
        <taxon>Eukaryota</taxon>
        <taxon>Viridiplantae</taxon>
        <taxon>Streptophyta</taxon>
        <taxon>Embryophyta</taxon>
        <taxon>Tracheophyta</taxon>
        <taxon>Spermatophyta</taxon>
        <taxon>Magnoliopsida</taxon>
        <taxon>eudicotyledons</taxon>
        <taxon>Gunneridae</taxon>
        <taxon>Pentapetalae</taxon>
        <taxon>rosids</taxon>
        <taxon>fabids</taxon>
        <taxon>Malpighiales</taxon>
        <taxon>Euphorbiaceae</taxon>
        <taxon>Crotonoideae</taxon>
        <taxon>Jatropheae</taxon>
        <taxon>Jatropha</taxon>
    </lineage>
</organism>
<sequence>MPRRRLTGRSPERRRRRLAPYRRSWWFQFLPPKPSFLGWKLFTQDGGINWSSPSSFTLPESPGIAGDRRSRTVDGDSLVRATRGSASGEGGQKMDQRLQGRRSPPRSRRAVVGNEKERE</sequence>
<gene>
    <name evidence="2" type="ORF">JCGZ_21101</name>
</gene>
<dbReference type="AlphaFoldDB" id="A0A067JTA9"/>
<keyword evidence="3" id="KW-1185">Reference proteome</keyword>